<feature type="compositionally biased region" description="Low complexity" evidence="1">
    <location>
        <begin position="1"/>
        <end position="16"/>
    </location>
</feature>
<dbReference type="EMBL" id="LK052962">
    <property type="protein sequence ID" value="CDR49493.1"/>
    <property type="molecule type" value="Genomic_DNA"/>
</dbReference>
<organism evidence="2">
    <name type="scientific">Rhodotorula toruloides</name>
    <name type="common">Yeast</name>
    <name type="synonym">Rhodosporidium toruloides</name>
    <dbReference type="NCBI Taxonomy" id="5286"/>
    <lineage>
        <taxon>Eukaryota</taxon>
        <taxon>Fungi</taxon>
        <taxon>Dikarya</taxon>
        <taxon>Basidiomycota</taxon>
        <taxon>Pucciniomycotina</taxon>
        <taxon>Microbotryomycetes</taxon>
        <taxon>Sporidiobolales</taxon>
        <taxon>Sporidiobolaceae</taxon>
        <taxon>Rhodotorula</taxon>
    </lineage>
</organism>
<name>A0A061BHP9_RHOTO</name>
<reference evidence="2" key="1">
    <citation type="journal article" date="2014" name="Genome Announc.">
        <title>Draft genome sequence of Rhodosporidium toruloides CECT1137, an oleaginous yeast of biotechnological interest.</title>
        <authorList>
            <person name="Morin N."/>
            <person name="Calcas X."/>
            <person name="Devillers H."/>
            <person name="Durrens P."/>
            <person name="Sherman D.J."/>
            <person name="Nicaud J.-M."/>
            <person name="Neuveglise C."/>
        </authorList>
    </citation>
    <scope>NUCLEOTIDE SEQUENCE</scope>
    <source>
        <strain evidence="2">CECT1137</strain>
    </source>
</reference>
<evidence type="ECO:0000256" key="1">
    <source>
        <dbReference type="SAM" id="MobiDB-lite"/>
    </source>
</evidence>
<sequence length="470" mass="51676">MVGSTAENTSSAAATARQAHDAPPDLPTPEPGAGGASTSGDHDEAIASGQHRTSLLDLSDELLHRIFAEVLALENAPVHEDDRFGRIRVNKRIWRIGLPIWTRFLRIASYSVASSDRNLAILAQDERLHDSVRQVALSMNSDGPRRLGLIVVARLPHLADLCLQMMGDVFEHPVDVYLDIIGDMPSLARFRFEADGEIVVRARRSTFRALRCLDVFGGSVAQSILEARGMGLVKLRVTLFSDSAVPVIPWASLASFCLAGSIANEQAAWRLLAPLKELHSRGKLGSVGLTTLAVDLTDTGKSTAIVFIAAVFSLIDQTALKHIDLATSKDFSWMSLKEAGVVIATVQSLRFDGPSNDGLSDVDHWSQLARLLSFFPNLIRLEVTRSTFNSFPAFQGMVNPAALTPPYVAEHFPVLSAILQYLRYRAPFRALVISRYDQEIRATRAGPDDDFKLERWHISAAEHDMFLDIF</sequence>
<feature type="region of interest" description="Disordered" evidence="1">
    <location>
        <begin position="1"/>
        <end position="44"/>
    </location>
</feature>
<gene>
    <name evidence="2" type="ORF">RHTO0S_27e00826g</name>
</gene>
<dbReference type="OrthoDB" id="10423593at2759"/>
<evidence type="ECO:0000313" key="2">
    <source>
        <dbReference type="EMBL" id="CDR49493.1"/>
    </source>
</evidence>
<accession>A0A061BHP9</accession>
<protein>
    <submittedName>
        <fullName evidence="2">RHTO0S27e00826g1_1</fullName>
    </submittedName>
</protein>
<dbReference type="AlphaFoldDB" id="A0A061BHP9"/>
<proteinExistence type="predicted"/>